<name>A0ABD1EU91_HYPHA</name>
<dbReference type="EMBL" id="JBDJPC010000005">
    <property type="protein sequence ID" value="KAL1500961.1"/>
    <property type="molecule type" value="Genomic_DNA"/>
</dbReference>
<dbReference type="InterPro" id="IPR035979">
    <property type="entry name" value="RBD_domain_sf"/>
</dbReference>
<protein>
    <recommendedName>
        <fullName evidence="3">RRM domain-containing protein</fullName>
    </recommendedName>
</protein>
<dbReference type="Pfam" id="PF00076">
    <property type="entry name" value="RRM_1"/>
    <property type="match status" value="3"/>
</dbReference>
<dbReference type="FunFam" id="3.30.70.330:FF:000022">
    <property type="entry name" value="APOBEC1 complementation factor isoform X1"/>
    <property type="match status" value="1"/>
</dbReference>
<gene>
    <name evidence="4" type="ORF">ABEB36_006371</name>
</gene>
<dbReference type="GO" id="GO:0003723">
    <property type="term" value="F:RNA binding"/>
    <property type="evidence" value="ECO:0007669"/>
    <property type="project" value="UniProtKB-UniRule"/>
</dbReference>
<evidence type="ECO:0000256" key="2">
    <source>
        <dbReference type="PROSITE-ProRule" id="PRU00176"/>
    </source>
</evidence>
<dbReference type="PANTHER" id="PTHR21245">
    <property type="entry name" value="HETEROGENEOUS NUCLEAR RIBONUCLEOPROTEIN"/>
    <property type="match status" value="1"/>
</dbReference>
<evidence type="ECO:0000313" key="5">
    <source>
        <dbReference type="Proteomes" id="UP001566132"/>
    </source>
</evidence>
<keyword evidence="5" id="KW-1185">Reference proteome</keyword>
<dbReference type="PROSITE" id="PS50102">
    <property type="entry name" value="RRM"/>
    <property type="match status" value="3"/>
</dbReference>
<dbReference type="SMART" id="SM00360">
    <property type="entry name" value="RRM"/>
    <property type="match status" value="3"/>
</dbReference>
<evidence type="ECO:0000256" key="1">
    <source>
        <dbReference type="ARBA" id="ARBA00022884"/>
    </source>
</evidence>
<dbReference type="AlphaFoldDB" id="A0ABD1EU91"/>
<dbReference type="Proteomes" id="UP001566132">
    <property type="component" value="Unassembled WGS sequence"/>
</dbReference>
<organism evidence="4 5">
    <name type="scientific">Hypothenemus hampei</name>
    <name type="common">Coffee berry borer</name>
    <dbReference type="NCBI Taxonomy" id="57062"/>
    <lineage>
        <taxon>Eukaryota</taxon>
        <taxon>Metazoa</taxon>
        <taxon>Ecdysozoa</taxon>
        <taxon>Arthropoda</taxon>
        <taxon>Hexapoda</taxon>
        <taxon>Insecta</taxon>
        <taxon>Pterygota</taxon>
        <taxon>Neoptera</taxon>
        <taxon>Endopterygota</taxon>
        <taxon>Coleoptera</taxon>
        <taxon>Polyphaga</taxon>
        <taxon>Cucujiformia</taxon>
        <taxon>Curculionidae</taxon>
        <taxon>Scolytinae</taxon>
        <taxon>Hypothenemus</taxon>
    </lineage>
</organism>
<dbReference type="InterPro" id="IPR012677">
    <property type="entry name" value="Nucleotide-bd_a/b_plait_sf"/>
</dbReference>
<reference evidence="4 5" key="1">
    <citation type="submission" date="2024-05" db="EMBL/GenBank/DDBJ databases">
        <title>Genetic variation in Jamaican populations of the coffee berry borer (Hypothenemus hampei).</title>
        <authorList>
            <person name="Errbii M."/>
            <person name="Myrie A."/>
        </authorList>
    </citation>
    <scope>NUCLEOTIDE SEQUENCE [LARGE SCALE GENOMIC DNA]</scope>
    <source>
        <strain evidence="4">JA-Hopewell-2020-01-JO</strain>
        <tissue evidence="4">Whole body</tissue>
    </source>
</reference>
<dbReference type="InterPro" id="IPR000504">
    <property type="entry name" value="RRM_dom"/>
</dbReference>
<evidence type="ECO:0000259" key="3">
    <source>
        <dbReference type="PROSITE" id="PS50102"/>
    </source>
</evidence>
<dbReference type="Gene3D" id="3.30.70.330">
    <property type="match status" value="3"/>
</dbReference>
<comment type="caution">
    <text evidence="4">The sequence shown here is derived from an EMBL/GenBank/DDBJ whole genome shotgun (WGS) entry which is preliminary data.</text>
</comment>
<feature type="domain" description="RRM" evidence="3">
    <location>
        <begin position="233"/>
        <end position="306"/>
    </location>
</feature>
<keyword evidence="1 2" id="KW-0694">RNA-binding</keyword>
<feature type="domain" description="RRM" evidence="3">
    <location>
        <begin position="137"/>
        <end position="220"/>
    </location>
</feature>
<evidence type="ECO:0000313" key="4">
    <source>
        <dbReference type="EMBL" id="KAL1500961.1"/>
    </source>
</evidence>
<accession>A0ABD1EU91</accession>
<sequence length="352" mass="40633">MSFSSYSSVSSSSSYRDVSKRLQDIIAANPGYQFVQHNGQRIFEISLTFGQIAPPKGSEIFIGNIPKFVFEDELIPLFQKVGPLFKFRLMLDFNNRTRGYGFATYFNVEHAQNAIIVLNGFKLHHVKLAVYKSIDNRRLYVGNIPKEKTLQDVFEVFLMYSEGVSKVIMYSKWECKSENRGFAFVEFETHIAASIARRHFHPSNLVVWEGQALYVDWADPLPDVSPTVLSQVSVLYVKNLPFHYHYKSVHKLFESILGIGMITRTHKIRDYAFVHLKDRRIAEYAKEKLNGLVLEDGMLEVEWARPPQYSTRARANRPPDNFCLSVPLRTRRLLKQMDKCANLECNVCANEK</sequence>
<feature type="domain" description="RRM" evidence="3">
    <location>
        <begin position="58"/>
        <end position="146"/>
    </location>
</feature>
<dbReference type="SUPFAM" id="SSF54928">
    <property type="entry name" value="RNA-binding domain, RBD"/>
    <property type="match status" value="2"/>
</dbReference>
<proteinExistence type="predicted"/>